<sequence>MKLSIRQLEENLVHERKEEGNKEDDEELISLSRDIMEEDDMERKKRKKRKTKRSGEMMKGHDMNVSGSRHWQKTKKKRRPVRHQNSGSDENNGTESGGQTVNVSTSRDGSSAQKTSPVRMEENTKTALCSPSMEAMASDDRMDDPKASVNYEAMYDSLSESKYNDLDLIVELRYWAVLALFIFILIIYRSFLPPIQCDIEFQ</sequence>
<feature type="compositionally biased region" description="Basic residues" evidence="1">
    <location>
        <begin position="70"/>
        <end position="82"/>
    </location>
</feature>
<feature type="compositionally biased region" description="Basic and acidic residues" evidence="1">
    <location>
        <begin position="53"/>
        <end position="62"/>
    </location>
</feature>
<protein>
    <submittedName>
        <fullName evidence="4">Uncharacterized protein</fullName>
    </submittedName>
</protein>
<proteinExistence type="predicted"/>
<keyword evidence="2" id="KW-0812">Transmembrane</keyword>
<organism evidence="3 4">
    <name type="scientific">Setaria digitata</name>
    <dbReference type="NCBI Taxonomy" id="48799"/>
    <lineage>
        <taxon>Eukaryota</taxon>
        <taxon>Metazoa</taxon>
        <taxon>Ecdysozoa</taxon>
        <taxon>Nematoda</taxon>
        <taxon>Chromadorea</taxon>
        <taxon>Rhabditida</taxon>
        <taxon>Spirurina</taxon>
        <taxon>Spiruromorpha</taxon>
        <taxon>Filarioidea</taxon>
        <taxon>Setariidae</taxon>
        <taxon>Setaria</taxon>
    </lineage>
</organism>
<name>A0A915PL35_9BILA</name>
<evidence type="ECO:0000313" key="4">
    <source>
        <dbReference type="WBParaSite" id="sdigi.contig1332.g10330.t1"/>
    </source>
</evidence>
<feature type="compositionally biased region" description="Polar residues" evidence="1">
    <location>
        <begin position="83"/>
        <end position="116"/>
    </location>
</feature>
<evidence type="ECO:0000256" key="1">
    <source>
        <dbReference type="SAM" id="MobiDB-lite"/>
    </source>
</evidence>
<reference evidence="4" key="1">
    <citation type="submission" date="2022-11" db="UniProtKB">
        <authorList>
            <consortium name="WormBaseParasite"/>
        </authorList>
    </citation>
    <scope>IDENTIFICATION</scope>
</reference>
<keyword evidence="2" id="KW-1133">Transmembrane helix</keyword>
<evidence type="ECO:0000313" key="3">
    <source>
        <dbReference type="Proteomes" id="UP000887581"/>
    </source>
</evidence>
<keyword evidence="2" id="KW-0472">Membrane</keyword>
<dbReference type="AlphaFoldDB" id="A0A915PL35"/>
<dbReference type="Proteomes" id="UP000887581">
    <property type="component" value="Unplaced"/>
</dbReference>
<dbReference type="WBParaSite" id="sdigi.contig1332.g10330.t1">
    <property type="protein sequence ID" value="sdigi.contig1332.g10330.t1"/>
    <property type="gene ID" value="sdigi.contig1332.g10330"/>
</dbReference>
<feature type="transmembrane region" description="Helical" evidence="2">
    <location>
        <begin position="172"/>
        <end position="191"/>
    </location>
</feature>
<keyword evidence="3" id="KW-1185">Reference proteome</keyword>
<evidence type="ECO:0000256" key="2">
    <source>
        <dbReference type="SAM" id="Phobius"/>
    </source>
</evidence>
<feature type="region of interest" description="Disordered" evidence="1">
    <location>
        <begin position="13"/>
        <end position="125"/>
    </location>
</feature>
<accession>A0A915PL35</accession>